<keyword evidence="3 9" id="KW-0418">Kinase</keyword>
<dbReference type="AlphaFoldDB" id="A0AAU1LTI6"/>
<evidence type="ECO:0000256" key="3">
    <source>
        <dbReference type="ARBA" id="ARBA00022777"/>
    </source>
</evidence>
<evidence type="ECO:0000313" key="9">
    <source>
        <dbReference type="EMBL" id="WTQ74544.1"/>
    </source>
</evidence>
<feature type="compositionally biased region" description="Low complexity" evidence="6">
    <location>
        <begin position="341"/>
        <end position="350"/>
    </location>
</feature>
<proteinExistence type="predicted"/>
<evidence type="ECO:0000256" key="4">
    <source>
        <dbReference type="ARBA" id="ARBA00022840"/>
    </source>
</evidence>
<gene>
    <name evidence="9" type="ORF">OG222_16190</name>
</gene>
<feature type="compositionally biased region" description="Gly residues" evidence="6">
    <location>
        <begin position="481"/>
        <end position="503"/>
    </location>
</feature>
<evidence type="ECO:0000256" key="1">
    <source>
        <dbReference type="ARBA" id="ARBA00022679"/>
    </source>
</evidence>
<dbReference type="GO" id="GO:0005524">
    <property type="term" value="F:ATP binding"/>
    <property type="evidence" value="ECO:0007669"/>
    <property type="project" value="UniProtKB-UniRule"/>
</dbReference>
<keyword evidence="7" id="KW-0472">Membrane</keyword>
<protein>
    <submittedName>
        <fullName evidence="9">Serine/threonine protein kinase</fullName>
    </submittedName>
</protein>
<dbReference type="EMBL" id="CP108169">
    <property type="protein sequence ID" value="WTQ74544.1"/>
    <property type="molecule type" value="Genomic_DNA"/>
</dbReference>
<evidence type="ECO:0000256" key="6">
    <source>
        <dbReference type="SAM" id="MobiDB-lite"/>
    </source>
</evidence>
<dbReference type="Gene3D" id="3.30.200.20">
    <property type="entry name" value="Phosphorylase Kinase, domain 1"/>
    <property type="match status" value="1"/>
</dbReference>
<feature type="binding site" evidence="5">
    <location>
        <position position="43"/>
    </location>
    <ligand>
        <name>ATP</name>
        <dbReference type="ChEBI" id="CHEBI:30616"/>
    </ligand>
</feature>
<evidence type="ECO:0000259" key="8">
    <source>
        <dbReference type="PROSITE" id="PS50011"/>
    </source>
</evidence>
<dbReference type="GO" id="GO:0004674">
    <property type="term" value="F:protein serine/threonine kinase activity"/>
    <property type="evidence" value="ECO:0007669"/>
    <property type="project" value="UniProtKB-KW"/>
</dbReference>
<dbReference type="PANTHER" id="PTHR43289:SF34">
    <property type="entry name" value="SERINE_THREONINE-PROTEIN KINASE YBDM-RELATED"/>
    <property type="match status" value="1"/>
</dbReference>
<evidence type="ECO:0000256" key="5">
    <source>
        <dbReference type="PROSITE-ProRule" id="PRU10141"/>
    </source>
</evidence>
<keyword evidence="4 5" id="KW-0067">ATP-binding</keyword>
<feature type="compositionally biased region" description="Pro residues" evidence="6">
    <location>
        <begin position="361"/>
        <end position="397"/>
    </location>
</feature>
<organism evidence="9">
    <name type="scientific">Streptomyces sp. NBC_00148</name>
    <dbReference type="NCBI Taxonomy" id="2903626"/>
    <lineage>
        <taxon>Bacteria</taxon>
        <taxon>Bacillati</taxon>
        <taxon>Actinomycetota</taxon>
        <taxon>Actinomycetes</taxon>
        <taxon>Kitasatosporales</taxon>
        <taxon>Streptomycetaceae</taxon>
        <taxon>Streptomyces</taxon>
    </lineage>
</organism>
<keyword evidence="1" id="KW-0808">Transferase</keyword>
<dbReference type="SUPFAM" id="SSF56112">
    <property type="entry name" value="Protein kinase-like (PK-like)"/>
    <property type="match status" value="1"/>
</dbReference>
<dbReference type="PROSITE" id="PS00107">
    <property type="entry name" value="PROTEIN_KINASE_ATP"/>
    <property type="match status" value="1"/>
</dbReference>
<dbReference type="InterPro" id="IPR011009">
    <property type="entry name" value="Kinase-like_dom_sf"/>
</dbReference>
<dbReference type="PROSITE" id="PS50011">
    <property type="entry name" value="PROTEIN_KINASE_DOM"/>
    <property type="match status" value="1"/>
</dbReference>
<keyword evidence="9" id="KW-0723">Serine/threonine-protein kinase</keyword>
<evidence type="ECO:0000256" key="2">
    <source>
        <dbReference type="ARBA" id="ARBA00022741"/>
    </source>
</evidence>
<dbReference type="InterPro" id="IPR000719">
    <property type="entry name" value="Prot_kinase_dom"/>
</dbReference>
<keyword evidence="7" id="KW-1133">Transmembrane helix</keyword>
<feature type="domain" description="Protein kinase" evidence="8">
    <location>
        <begin position="15"/>
        <end position="289"/>
    </location>
</feature>
<dbReference type="InterPro" id="IPR008271">
    <property type="entry name" value="Ser/Thr_kinase_AS"/>
</dbReference>
<feature type="compositionally biased region" description="Low complexity" evidence="6">
    <location>
        <begin position="326"/>
        <end position="335"/>
    </location>
</feature>
<dbReference type="CDD" id="cd14014">
    <property type="entry name" value="STKc_PknB_like"/>
    <property type="match status" value="1"/>
</dbReference>
<evidence type="ECO:0000256" key="7">
    <source>
        <dbReference type="SAM" id="Phobius"/>
    </source>
</evidence>
<dbReference type="SMART" id="SM00220">
    <property type="entry name" value="S_TKc"/>
    <property type="match status" value="1"/>
</dbReference>
<dbReference type="Gene3D" id="1.10.510.10">
    <property type="entry name" value="Transferase(Phosphotransferase) domain 1"/>
    <property type="match status" value="1"/>
</dbReference>
<feature type="compositionally biased region" description="Pro residues" evidence="6">
    <location>
        <begin position="417"/>
        <end position="432"/>
    </location>
</feature>
<name>A0AAU1LTI6_9ACTN</name>
<dbReference type="Pfam" id="PF00069">
    <property type="entry name" value="Pkinase"/>
    <property type="match status" value="1"/>
</dbReference>
<feature type="region of interest" description="Disordered" evidence="6">
    <location>
        <begin position="309"/>
        <end position="433"/>
    </location>
</feature>
<dbReference type="PANTHER" id="PTHR43289">
    <property type="entry name" value="MITOGEN-ACTIVATED PROTEIN KINASE KINASE KINASE 20-RELATED"/>
    <property type="match status" value="1"/>
</dbReference>
<dbReference type="PROSITE" id="PS00108">
    <property type="entry name" value="PROTEIN_KINASE_ST"/>
    <property type="match status" value="1"/>
</dbReference>
<keyword evidence="7" id="KW-0812">Transmembrane</keyword>
<sequence>MEKLGSGDPQRIGTYRLLGRLGSGGMGQVFLARSDRGRTVALKLVRPELAELQHFRDRFRAEVQAARQVGGSWTAPVLDAGVDAAVPWVATGYVAGPSLHRIVSGRPGAPLADSGAYGPLPERSVRILGAGLAGALQDIHRAGLIHRDLKPSNVLMTIDGPRVIDFGIARALDTVADGGLTRTGAMIGSPGFMSPEQVRGERVTTACDVFCLGAVLAYASTGRLPFGSAETGAHALMYRIAQEEPDLTGVPVDLVELIQECLTKDPAARPSTDAVLERLGDTDTAEPWLPGALIAQLGRHAVELLDAEDPEEPEAPTGPAAPGPAAPGQAAASPAAPGPAAPRQAAASPAAPGPAGGPRAAPVPPAPSRPTPPAPAPRPAAPYPGPTHPRPPVPQPAAPSRAYGYPQQPSPAHGYGPTPPYGPPAGYAPPQPPRRRALGSSLALIAVALLVAVGAGWGVYAFMRGGDGDPTANPGGAVSPSGGGSSGGQGSGGGDGKGSGGTVPSGFLGAWTGTIESGGGASTRQLTVRKGEVGDTVLSLTAEGPLDTGGSYRCVFEADLASEPSSGGPVRIGPSRVVEGAPKTSCTPGEPTVLTLLPDGTLRRQITSTGQSLTYTKTG</sequence>
<reference evidence="9" key="1">
    <citation type="submission" date="2022-10" db="EMBL/GenBank/DDBJ databases">
        <title>The complete genomes of actinobacterial strains from the NBC collection.</title>
        <authorList>
            <person name="Joergensen T.S."/>
            <person name="Alvarez Arevalo M."/>
            <person name="Sterndorff E.B."/>
            <person name="Faurdal D."/>
            <person name="Vuksanovic O."/>
            <person name="Mourched A.-S."/>
            <person name="Charusanti P."/>
            <person name="Shaw S."/>
            <person name="Blin K."/>
            <person name="Weber T."/>
        </authorList>
    </citation>
    <scope>NUCLEOTIDE SEQUENCE</scope>
    <source>
        <strain evidence="9">NBC_00148</strain>
    </source>
</reference>
<feature type="region of interest" description="Disordered" evidence="6">
    <location>
        <begin position="471"/>
        <end position="523"/>
    </location>
</feature>
<dbReference type="InterPro" id="IPR017441">
    <property type="entry name" value="Protein_kinase_ATP_BS"/>
</dbReference>
<accession>A0AAU1LTI6</accession>
<feature type="transmembrane region" description="Helical" evidence="7">
    <location>
        <begin position="442"/>
        <end position="463"/>
    </location>
</feature>
<keyword evidence="2 5" id="KW-0547">Nucleotide-binding</keyword>